<name>J3EYP1_9EURY</name>
<comment type="caution">
    <text evidence="2">The sequence shown here is derived from an EMBL/GenBank/DDBJ whole genome shotgun (WGS) entry which is preliminary data.</text>
</comment>
<feature type="region of interest" description="Disordered" evidence="1">
    <location>
        <begin position="1"/>
        <end position="34"/>
    </location>
</feature>
<dbReference type="EMBL" id="ALJD01000003">
    <property type="protein sequence ID" value="EJN60527.1"/>
    <property type="molecule type" value="Genomic_DNA"/>
</dbReference>
<reference evidence="2 3" key="1">
    <citation type="journal article" date="2012" name="J. Bacteriol.">
        <title>Draft Genome Sequence of the Extremely Halophilic Archaeon Halogranum salarium B-1T.</title>
        <authorList>
            <person name="Kim K.K."/>
            <person name="Lee K.C."/>
            <person name="Lee J.S."/>
        </authorList>
    </citation>
    <scope>NUCLEOTIDE SEQUENCE [LARGE SCALE GENOMIC DNA]</scope>
    <source>
        <strain evidence="2 3">B-1</strain>
    </source>
</reference>
<sequence>MLGTVAAPLVHDAETDGDAVRTDTTLDTSGERRSDDTTDFWVTCRLIITSCL</sequence>
<gene>
    <name evidence="2" type="ORF">HSB1_11300</name>
</gene>
<evidence type="ECO:0000313" key="2">
    <source>
        <dbReference type="EMBL" id="EJN60527.1"/>
    </source>
</evidence>
<evidence type="ECO:0000256" key="1">
    <source>
        <dbReference type="SAM" id="MobiDB-lite"/>
    </source>
</evidence>
<evidence type="ECO:0000313" key="3">
    <source>
        <dbReference type="Proteomes" id="UP000007813"/>
    </source>
</evidence>
<dbReference type="Proteomes" id="UP000007813">
    <property type="component" value="Unassembled WGS sequence"/>
</dbReference>
<proteinExistence type="predicted"/>
<dbReference type="AlphaFoldDB" id="J3EYP1"/>
<organism evidence="2 3">
    <name type="scientific">Halogranum salarium B-1</name>
    <dbReference type="NCBI Taxonomy" id="1210908"/>
    <lineage>
        <taxon>Archaea</taxon>
        <taxon>Methanobacteriati</taxon>
        <taxon>Methanobacteriota</taxon>
        <taxon>Stenosarchaea group</taxon>
        <taxon>Halobacteria</taxon>
        <taxon>Halobacteriales</taxon>
        <taxon>Haloferacaceae</taxon>
    </lineage>
</organism>
<protein>
    <submittedName>
        <fullName evidence="2">Uncharacterized protein</fullName>
    </submittedName>
</protein>
<accession>J3EYP1</accession>
<feature type="compositionally biased region" description="Basic and acidic residues" evidence="1">
    <location>
        <begin position="11"/>
        <end position="21"/>
    </location>
</feature>